<dbReference type="InterPro" id="IPR036061">
    <property type="entry name" value="CheW-like_dom_sf"/>
</dbReference>
<protein>
    <recommendedName>
        <fullName evidence="2">Chemotaxis protein CheW</fullName>
    </recommendedName>
</protein>
<comment type="caution">
    <text evidence="5">The sequence shown here is derived from an EMBL/GenBank/DDBJ whole genome shotgun (WGS) entry which is preliminary data.</text>
</comment>
<evidence type="ECO:0000313" key="5">
    <source>
        <dbReference type="EMBL" id="MET4636052.1"/>
    </source>
</evidence>
<dbReference type="InterPro" id="IPR002545">
    <property type="entry name" value="CheW-lke_dom"/>
</dbReference>
<feature type="domain" description="CheW-like" evidence="4">
    <location>
        <begin position="154"/>
        <end position="297"/>
    </location>
</feature>
<proteinExistence type="predicted"/>
<feature type="domain" description="CheW-like" evidence="4">
    <location>
        <begin position="12"/>
        <end position="163"/>
    </location>
</feature>
<comment type="subcellular location">
    <subcellularLocation>
        <location evidence="1">Cytoplasm</location>
    </subcellularLocation>
</comment>
<dbReference type="Gene3D" id="2.40.50.180">
    <property type="entry name" value="CheA-289, Domain 4"/>
    <property type="match status" value="3"/>
</dbReference>
<feature type="domain" description="CheW-like" evidence="4">
    <location>
        <begin position="320"/>
        <end position="462"/>
    </location>
</feature>
<sequence length="478" mass="50690">MAGAKARIASEAGRKLTVVIDGRDYLLPAEKVLEVGRRPAITRVPNSLPALAGLMNFHGLAIPVIRLSGLVPSTKGGAPAPSRETRVVVYDEHGAVALLIDDVRQLTSGKASAAQSLDVAELLAAQFFEAAPLPHRAASQPADPHRETEADGDTRALLSFRLSGQHFALPLENVAEVLKLPAEVTGLPKGAATSVGMIVLREDVVPLVSLAALLGLAEALGETRHVVVVHFGDERIGLVSGLLTGVVRVPETSIDPVPAILQRGTGDAEIDAIARGDGRRPLISILTPARLFRNREVRAALAGQGVRETDMPDHRAADPDQRFLVFAVGDDVFGLPIESVDEIVQLPNAISRVPNAPDFIAGVINIRGKAVPVIDQRMRFQAAGGLGAKRPRVIVVTIDKLQAGFIVDSVSEILMVPTSAIRPAPSLPGNGGQIFDRVTTRGDDGAMILLVDPKELLDRAERDLLKRFQPTADTAQPS</sequence>
<dbReference type="PROSITE" id="PS50851">
    <property type="entry name" value="CHEW"/>
    <property type="match status" value="3"/>
</dbReference>
<gene>
    <name evidence="5" type="ORF">ABIE08_004003</name>
</gene>
<dbReference type="SUPFAM" id="SSF50341">
    <property type="entry name" value="CheW-like"/>
    <property type="match status" value="3"/>
</dbReference>
<dbReference type="PANTHER" id="PTHR22617:SF45">
    <property type="entry name" value="CHEMOTAXIS PROTEIN CHEW"/>
    <property type="match status" value="1"/>
</dbReference>
<dbReference type="Pfam" id="PF01584">
    <property type="entry name" value="CheW"/>
    <property type="match status" value="3"/>
</dbReference>
<evidence type="ECO:0000313" key="6">
    <source>
        <dbReference type="Proteomes" id="UP001549321"/>
    </source>
</evidence>
<organism evidence="5 6">
    <name type="scientific">Kaistia defluvii</name>
    <dbReference type="NCBI Taxonomy" id="410841"/>
    <lineage>
        <taxon>Bacteria</taxon>
        <taxon>Pseudomonadati</taxon>
        <taxon>Pseudomonadota</taxon>
        <taxon>Alphaproteobacteria</taxon>
        <taxon>Hyphomicrobiales</taxon>
        <taxon>Kaistiaceae</taxon>
        <taxon>Kaistia</taxon>
    </lineage>
</organism>
<dbReference type="SMART" id="SM00260">
    <property type="entry name" value="CheW"/>
    <property type="match status" value="2"/>
</dbReference>
<keyword evidence="3" id="KW-0963">Cytoplasm</keyword>
<dbReference type="Gene3D" id="2.30.30.40">
    <property type="entry name" value="SH3 Domains"/>
    <property type="match status" value="2"/>
</dbReference>
<dbReference type="PANTHER" id="PTHR22617">
    <property type="entry name" value="CHEMOTAXIS SENSOR HISTIDINE KINASE-RELATED"/>
    <property type="match status" value="1"/>
</dbReference>
<name>A0ABV2R440_9HYPH</name>
<evidence type="ECO:0000259" key="4">
    <source>
        <dbReference type="PROSITE" id="PS50851"/>
    </source>
</evidence>
<evidence type="ECO:0000256" key="2">
    <source>
        <dbReference type="ARBA" id="ARBA00021483"/>
    </source>
</evidence>
<dbReference type="InterPro" id="IPR039315">
    <property type="entry name" value="CheW"/>
</dbReference>
<accession>A0ABV2R440</accession>
<dbReference type="RefSeq" id="WP_354553579.1">
    <property type="nucleotide sequence ID" value="NZ_JBEPSM010000003.1"/>
</dbReference>
<dbReference type="Proteomes" id="UP001549321">
    <property type="component" value="Unassembled WGS sequence"/>
</dbReference>
<dbReference type="EMBL" id="JBEPSM010000003">
    <property type="protein sequence ID" value="MET4636052.1"/>
    <property type="molecule type" value="Genomic_DNA"/>
</dbReference>
<evidence type="ECO:0000256" key="3">
    <source>
        <dbReference type="ARBA" id="ARBA00022490"/>
    </source>
</evidence>
<keyword evidence="6" id="KW-1185">Reference proteome</keyword>
<reference evidence="5 6" key="1">
    <citation type="submission" date="2024-06" db="EMBL/GenBank/DDBJ databases">
        <title>Sorghum-associated microbial communities from plants grown in Nebraska, USA.</title>
        <authorList>
            <person name="Schachtman D."/>
        </authorList>
    </citation>
    <scope>NUCLEOTIDE SEQUENCE [LARGE SCALE GENOMIC DNA]</scope>
    <source>
        <strain evidence="5 6">3207</strain>
    </source>
</reference>
<evidence type="ECO:0000256" key="1">
    <source>
        <dbReference type="ARBA" id="ARBA00004496"/>
    </source>
</evidence>